<evidence type="ECO:0000313" key="4">
    <source>
        <dbReference type="Proteomes" id="UP000784880"/>
    </source>
</evidence>
<protein>
    <submittedName>
        <fullName evidence="3">Restriction endonuclease subunit S</fullName>
        <ecNumber evidence="3">3.1.21.-</ecNumber>
    </submittedName>
</protein>
<evidence type="ECO:0000256" key="1">
    <source>
        <dbReference type="SAM" id="Coils"/>
    </source>
</evidence>
<dbReference type="GO" id="GO:0004519">
    <property type="term" value="F:endonuclease activity"/>
    <property type="evidence" value="ECO:0007669"/>
    <property type="project" value="UniProtKB-KW"/>
</dbReference>
<feature type="domain" description="Type I restriction modification DNA specificity" evidence="2">
    <location>
        <begin position="3"/>
        <end position="103"/>
    </location>
</feature>
<dbReference type="EMBL" id="JAHQCS010000054">
    <property type="protein sequence ID" value="MBU9710884.1"/>
    <property type="molecule type" value="Genomic_DNA"/>
</dbReference>
<keyword evidence="3" id="KW-0255">Endonuclease</keyword>
<reference evidence="3 4" key="1">
    <citation type="submission" date="2021-06" db="EMBL/GenBank/DDBJ databases">
        <title>Bacillus sp. RD4P76, an endophyte from a halophyte.</title>
        <authorList>
            <person name="Sun J.-Q."/>
        </authorList>
    </citation>
    <scope>NUCLEOTIDE SEQUENCE [LARGE SCALE GENOMIC DNA]</scope>
    <source>
        <strain evidence="3 4">CGMCC 1.15917</strain>
    </source>
</reference>
<name>A0ABS6JB29_9BACI</name>
<dbReference type="Pfam" id="PF01420">
    <property type="entry name" value="Methylase_S"/>
    <property type="match status" value="1"/>
</dbReference>
<proteinExistence type="predicted"/>
<evidence type="ECO:0000313" key="3">
    <source>
        <dbReference type="EMBL" id="MBU9710884.1"/>
    </source>
</evidence>
<dbReference type="Proteomes" id="UP000784880">
    <property type="component" value="Unassembled WGS sequence"/>
</dbReference>
<keyword evidence="1" id="KW-0175">Coiled coil</keyword>
<dbReference type="PANTHER" id="PTHR30408:SF12">
    <property type="entry name" value="TYPE I RESTRICTION ENZYME MJAVIII SPECIFICITY SUBUNIT"/>
    <property type="match status" value="1"/>
</dbReference>
<organism evidence="3 4">
    <name type="scientific">Evansella tamaricis</name>
    <dbReference type="NCBI Taxonomy" id="2069301"/>
    <lineage>
        <taxon>Bacteria</taxon>
        <taxon>Bacillati</taxon>
        <taxon>Bacillota</taxon>
        <taxon>Bacilli</taxon>
        <taxon>Bacillales</taxon>
        <taxon>Bacillaceae</taxon>
        <taxon>Evansella</taxon>
    </lineage>
</organism>
<evidence type="ECO:0000259" key="2">
    <source>
        <dbReference type="Pfam" id="PF01420"/>
    </source>
</evidence>
<keyword evidence="3" id="KW-0540">Nuclease</keyword>
<dbReference type="GO" id="GO:0016787">
    <property type="term" value="F:hydrolase activity"/>
    <property type="evidence" value="ECO:0007669"/>
    <property type="project" value="UniProtKB-KW"/>
</dbReference>
<dbReference type="InterPro" id="IPR000055">
    <property type="entry name" value="Restrct_endonuc_typeI_TRD"/>
</dbReference>
<accession>A0ABS6JB29</accession>
<keyword evidence="3" id="KW-0378">Hydrolase</keyword>
<sequence>MCSRATIGPRCINKVEMATNQGFKSFICKKEHLDYEFFHYLLSIYIPYFKKLASGSTFLEISKRDVENTKVFIPQDINEQVAISSIIGNMDNAIELLEEETRALRQQKKGLMQLLLTGKVRVKA</sequence>
<comment type="caution">
    <text evidence="3">The sequence shown here is derived from an EMBL/GenBank/DDBJ whole genome shotgun (WGS) entry which is preliminary data.</text>
</comment>
<dbReference type="EC" id="3.1.21.-" evidence="3"/>
<gene>
    <name evidence="3" type="ORF">KS419_03900</name>
</gene>
<keyword evidence="4" id="KW-1185">Reference proteome</keyword>
<feature type="coiled-coil region" evidence="1">
    <location>
        <begin position="87"/>
        <end position="114"/>
    </location>
</feature>
<dbReference type="InterPro" id="IPR052021">
    <property type="entry name" value="Type-I_RS_S_subunit"/>
</dbReference>
<dbReference type="RefSeq" id="WP_217064803.1">
    <property type="nucleotide sequence ID" value="NZ_JAHQCS010000054.1"/>
</dbReference>
<dbReference type="PANTHER" id="PTHR30408">
    <property type="entry name" value="TYPE-1 RESTRICTION ENZYME ECOKI SPECIFICITY PROTEIN"/>
    <property type="match status" value="1"/>
</dbReference>